<dbReference type="InterPro" id="IPR005101">
    <property type="entry name" value="Cryptochr/Photolyase_FAD-bd"/>
</dbReference>
<dbReference type="OrthoDB" id="9772484at2"/>
<dbReference type="InterPro" id="IPR006050">
    <property type="entry name" value="DNA_photolyase_N"/>
</dbReference>
<dbReference type="RefSeq" id="WP_016338892.1">
    <property type="nucleotide sequence ID" value="NC_021280.1"/>
</dbReference>
<dbReference type="Pfam" id="PF03441">
    <property type="entry name" value="FAD_binding_7"/>
    <property type="match status" value="1"/>
</dbReference>
<dbReference type="Gene3D" id="1.10.579.10">
    <property type="entry name" value="DNA Cyclobutane Dipyrimidine Photolyase, subunit A, domain 3"/>
    <property type="match status" value="1"/>
</dbReference>
<dbReference type="Gene3D" id="1.25.40.80">
    <property type="match status" value="1"/>
</dbReference>
<dbReference type="PROSITE" id="PS51645">
    <property type="entry name" value="PHR_CRY_ALPHA_BETA"/>
    <property type="match status" value="1"/>
</dbReference>
<keyword evidence="1 4" id="KW-0285">Flavoprotein</keyword>
<dbReference type="PANTHER" id="PTHR11455:SF9">
    <property type="entry name" value="CRYPTOCHROME CIRCADIAN CLOCK 5 ISOFORM X1"/>
    <property type="match status" value="1"/>
</dbReference>
<keyword evidence="8" id="KW-0456">Lyase</keyword>
<evidence type="ECO:0000313" key="9">
    <source>
        <dbReference type="Proteomes" id="UP000013964"/>
    </source>
</evidence>
<evidence type="ECO:0000256" key="3">
    <source>
        <dbReference type="ARBA" id="ARBA00022991"/>
    </source>
</evidence>
<dbReference type="PANTHER" id="PTHR11455">
    <property type="entry name" value="CRYPTOCHROME"/>
    <property type="match status" value="1"/>
</dbReference>
<dbReference type="SUPFAM" id="SSF52425">
    <property type="entry name" value="Cryptochrome/photolyase, N-terminal domain"/>
    <property type="match status" value="1"/>
</dbReference>
<evidence type="ECO:0000313" key="8">
    <source>
        <dbReference type="EMBL" id="AGM25067.1"/>
    </source>
</evidence>
<comment type="similarity">
    <text evidence="6">Belongs to the DNA photolyase family.</text>
</comment>
<feature type="binding site" evidence="4">
    <location>
        <begin position="223"/>
        <end position="227"/>
    </location>
    <ligand>
        <name>FAD</name>
        <dbReference type="ChEBI" id="CHEBI:57692"/>
    </ligand>
</feature>
<feature type="domain" description="Photolyase/cryptochrome alpha/beta" evidence="7">
    <location>
        <begin position="1"/>
        <end position="127"/>
    </location>
</feature>
<dbReference type="Gene3D" id="3.40.50.620">
    <property type="entry name" value="HUPs"/>
    <property type="match status" value="1"/>
</dbReference>
<evidence type="ECO:0000256" key="1">
    <source>
        <dbReference type="ARBA" id="ARBA00022630"/>
    </source>
</evidence>
<evidence type="ECO:0000259" key="7">
    <source>
        <dbReference type="PROSITE" id="PS51645"/>
    </source>
</evidence>
<evidence type="ECO:0000256" key="2">
    <source>
        <dbReference type="ARBA" id="ARBA00022827"/>
    </source>
</evidence>
<dbReference type="InterPro" id="IPR036155">
    <property type="entry name" value="Crypto/Photolyase_N_sf"/>
</dbReference>
<dbReference type="Proteomes" id="UP000013964">
    <property type="component" value="Chromosome"/>
</dbReference>
<feature type="binding site" evidence="4">
    <location>
        <position position="255"/>
    </location>
    <ligand>
        <name>FAD</name>
        <dbReference type="ChEBI" id="CHEBI:57692"/>
    </ligand>
</feature>
<dbReference type="STRING" id="1276227.SCHRY_v1c04880"/>
<evidence type="ECO:0000256" key="6">
    <source>
        <dbReference type="RuleBase" id="RU004182"/>
    </source>
</evidence>
<dbReference type="eggNOG" id="COG0415">
    <property type="taxonomic scope" value="Bacteria"/>
</dbReference>
<keyword evidence="2 4" id="KW-0274">FAD</keyword>
<name>R4U162_9MOLU</name>
<dbReference type="HOGENOM" id="CLU_010348_2_2_14"/>
<feature type="site" description="Electron transfer via tryptophanyl radical" evidence="5">
    <location>
        <position position="368"/>
    </location>
</feature>
<sequence length="431" mass="51019">MNIFIFHRDFRIEDNFGLAQLASEEKEIYLLFIFTKVQTKDNNYFSPRSFAALVYCLKQLQQKIHINILQSETETAAIKILIDEGQKINKIYTNRDYSPFAINRSKQMRELAKQYNFIYREFNDYSLVAPETIKTSQNSYYTVFTPFWNKLKLTFSNIAIATYKVSPFLGQKLKTSDLLFDITSLPANNFNLPLTPEQVKKAIDSLEQEYQNQRDLLYLINGTANISTALKFGVVSMRQCYLWSIEKFGNFDNPFARQLAWRDFYYQATFNAQLYQQWTFSENWNKNMTIKWTNNPDWFEKWKNGKTGFALVDAGMKQLKATGLMHNRARMVCASFLVKNLQIDWRKGEQYFAQQLIDYDPIINQCSWQWVAGTGFDAQPFFRIFNPELQQKKFDPQFIYCDKFLNNHEQIEKIIDYKTSTKKALEIYHVK</sequence>
<keyword evidence="9" id="KW-1185">Reference proteome</keyword>
<dbReference type="Pfam" id="PF00875">
    <property type="entry name" value="DNA_photolyase"/>
    <property type="match status" value="1"/>
</dbReference>
<dbReference type="InterPro" id="IPR014729">
    <property type="entry name" value="Rossmann-like_a/b/a_fold"/>
</dbReference>
<dbReference type="PROSITE" id="PS00691">
    <property type="entry name" value="DNA_PHOTOLYASES_1_2"/>
    <property type="match status" value="1"/>
</dbReference>
<dbReference type="InterPro" id="IPR036134">
    <property type="entry name" value="Crypto/Photolyase_FAD-like_sf"/>
</dbReference>
<gene>
    <name evidence="8" type="primary">phrB</name>
    <name evidence="8" type="ORF">SCHRY_v1c04880</name>
</gene>
<reference evidence="8 9" key="1">
    <citation type="journal article" date="2013" name="Genome Biol. Evol.">
        <title>Complete genomes of two dipteran-associated spiroplasmas provided insights into the origin, dynamics, and impacts of viral invasion in spiroplasma.</title>
        <authorList>
            <person name="Ku C."/>
            <person name="Lo W.S."/>
            <person name="Chen L.L."/>
            <person name="Kuo C.H."/>
        </authorList>
    </citation>
    <scope>NUCLEOTIDE SEQUENCE [LARGE SCALE GENOMIC DNA]</scope>
    <source>
        <strain evidence="8 9">DF-1</strain>
    </source>
</reference>
<dbReference type="GO" id="GO:0006950">
    <property type="term" value="P:response to stress"/>
    <property type="evidence" value="ECO:0007669"/>
    <property type="project" value="UniProtKB-ARBA"/>
</dbReference>
<feature type="binding site" evidence="4">
    <location>
        <position position="210"/>
    </location>
    <ligand>
        <name>FAD</name>
        <dbReference type="ChEBI" id="CHEBI:57692"/>
    </ligand>
</feature>
<evidence type="ECO:0000256" key="5">
    <source>
        <dbReference type="PIRSR" id="PIRSR602081-2"/>
    </source>
</evidence>
<dbReference type="KEGG" id="scr:SCHRY_v1c04880"/>
<dbReference type="GO" id="GO:0003904">
    <property type="term" value="F:deoxyribodipyrimidine photo-lyase activity"/>
    <property type="evidence" value="ECO:0007669"/>
    <property type="project" value="TreeGrafter"/>
</dbReference>
<feature type="binding site" evidence="4">
    <location>
        <begin position="258"/>
        <end position="265"/>
    </location>
    <ligand>
        <name>FAD</name>
        <dbReference type="ChEBI" id="CHEBI:57692"/>
    </ligand>
</feature>
<feature type="site" description="Electron transfer via tryptophanyl radical" evidence="5">
    <location>
        <position position="345"/>
    </location>
</feature>
<dbReference type="EMBL" id="CP005077">
    <property type="protein sequence ID" value="AGM25067.1"/>
    <property type="molecule type" value="Genomic_DNA"/>
</dbReference>
<evidence type="ECO:0000256" key="4">
    <source>
        <dbReference type="PIRSR" id="PIRSR602081-1"/>
    </source>
</evidence>
<dbReference type="PRINTS" id="PR00147">
    <property type="entry name" value="DNAPHOTLYASE"/>
</dbReference>
<dbReference type="InterPro" id="IPR002081">
    <property type="entry name" value="Cryptochrome/DNA_photolyase_1"/>
</dbReference>
<dbReference type="GO" id="GO:0006139">
    <property type="term" value="P:nucleobase-containing compound metabolic process"/>
    <property type="evidence" value="ECO:0007669"/>
    <property type="project" value="UniProtKB-ARBA"/>
</dbReference>
<feature type="binding site" evidence="4">
    <location>
        <begin position="358"/>
        <end position="360"/>
    </location>
    <ligand>
        <name>FAD</name>
        <dbReference type="ChEBI" id="CHEBI:57692"/>
    </ligand>
</feature>
<keyword evidence="3 6" id="KW-0157">Chromophore</keyword>
<dbReference type="PATRIC" id="fig|1276227.3.peg.489"/>
<proteinExistence type="inferred from homology"/>
<dbReference type="AlphaFoldDB" id="R4U162"/>
<dbReference type="InterPro" id="IPR018394">
    <property type="entry name" value="DNA_photolyase_1_CS_C"/>
</dbReference>
<organism evidence="8 9">
    <name type="scientific">Spiroplasma chrysopicola DF-1</name>
    <dbReference type="NCBI Taxonomy" id="1276227"/>
    <lineage>
        <taxon>Bacteria</taxon>
        <taxon>Bacillati</taxon>
        <taxon>Mycoplasmatota</taxon>
        <taxon>Mollicutes</taxon>
        <taxon>Entomoplasmatales</taxon>
        <taxon>Spiroplasmataceae</taxon>
        <taxon>Spiroplasma</taxon>
    </lineage>
</organism>
<comment type="cofactor">
    <cofactor evidence="4">
        <name>FAD</name>
        <dbReference type="ChEBI" id="CHEBI:57692"/>
    </cofactor>
    <text evidence="4">Binds 1 FAD per subunit.</text>
</comment>
<dbReference type="SUPFAM" id="SSF48173">
    <property type="entry name" value="Cryptochrome/photolyase FAD-binding domain"/>
    <property type="match status" value="1"/>
</dbReference>
<protein>
    <submittedName>
        <fullName evidence="8">Putative deoxyribodipyrimidine photolyase protein</fullName>
    </submittedName>
</protein>
<feature type="site" description="Electron transfer via tryptophanyl radical" evidence="5">
    <location>
        <position position="292"/>
    </location>
</feature>
<dbReference type="GO" id="GO:0003677">
    <property type="term" value="F:DNA binding"/>
    <property type="evidence" value="ECO:0007669"/>
    <property type="project" value="TreeGrafter"/>
</dbReference>
<accession>R4U162</accession>
<dbReference type="GO" id="GO:0071949">
    <property type="term" value="F:FAD binding"/>
    <property type="evidence" value="ECO:0007669"/>
    <property type="project" value="TreeGrafter"/>
</dbReference>